<dbReference type="Proteomes" id="UP000318538">
    <property type="component" value="Chromosome"/>
</dbReference>
<accession>A0A517N7G8</accession>
<evidence type="ECO:0000313" key="1">
    <source>
        <dbReference type="EMBL" id="QDT03086.1"/>
    </source>
</evidence>
<dbReference type="RefSeq" id="WP_145168845.1">
    <property type="nucleotide sequence ID" value="NZ_CP036525.1"/>
</dbReference>
<organism evidence="1 2">
    <name type="scientific">Rubripirellula lacrimiformis</name>
    <dbReference type="NCBI Taxonomy" id="1930273"/>
    <lineage>
        <taxon>Bacteria</taxon>
        <taxon>Pseudomonadati</taxon>
        <taxon>Planctomycetota</taxon>
        <taxon>Planctomycetia</taxon>
        <taxon>Pirellulales</taxon>
        <taxon>Pirellulaceae</taxon>
        <taxon>Rubripirellula</taxon>
    </lineage>
</organism>
<keyword evidence="2" id="KW-1185">Reference proteome</keyword>
<reference evidence="1 2" key="1">
    <citation type="submission" date="2019-02" db="EMBL/GenBank/DDBJ databases">
        <title>Deep-cultivation of Planctomycetes and their phenomic and genomic characterization uncovers novel biology.</title>
        <authorList>
            <person name="Wiegand S."/>
            <person name="Jogler M."/>
            <person name="Boedeker C."/>
            <person name="Pinto D."/>
            <person name="Vollmers J."/>
            <person name="Rivas-Marin E."/>
            <person name="Kohn T."/>
            <person name="Peeters S.H."/>
            <person name="Heuer A."/>
            <person name="Rast P."/>
            <person name="Oberbeckmann S."/>
            <person name="Bunk B."/>
            <person name="Jeske O."/>
            <person name="Meyerdierks A."/>
            <person name="Storesund J.E."/>
            <person name="Kallscheuer N."/>
            <person name="Luecker S."/>
            <person name="Lage O.M."/>
            <person name="Pohl T."/>
            <person name="Merkel B.J."/>
            <person name="Hornburger P."/>
            <person name="Mueller R.-W."/>
            <person name="Bruemmer F."/>
            <person name="Labrenz M."/>
            <person name="Spormann A.M."/>
            <person name="Op den Camp H."/>
            <person name="Overmann J."/>
            <person name="Amann R."/>
            <person name="Jetten M.S.M."/>
            <person name="Mascher T."/>
            <person name="Medema M.H."/>
            <person name="Devos D.P."/>
            <person name="Kaster A.-K."/>
            <person name="Ovreas L."/>
            <person name="Rohde M."/>
            <person name="Galperin M.Y."/>
            <person name="Jogler C."/>
        </authorList>
    </citation>
    <scope>NUCLEOTIDE SEQUENCE [LARGE SCALE GENOMIC DNA]</scope>
    <source>
        <strain evidence="1 2">K22_7</strain>
    </source>
</reference>
<protein>
    <submittedName>
        <fullName evidence="1">Uncharacterized protein</fullName>
    </submittedName>
</protein>
<name>A0A517N7G8_9BACT</name>
<proteinExistence type="predicted"/>
<dbReference type="AlphaFoldDB" id="A0A517N7G8"/>
<sequence>MIRSGPSVGLLVLHFSGCFIFSPWLAIAEDRMELGQIVRDAADELNPDALPTRVECATEFAASVTEATDFVSSPSFEASGAGWLDYLQLAAMADAVESEVGVHQQIELASELRRRLIGPIPGVELSPLVKLREQAECYRLALACSDREPFIRHLRTQLIEVAEQLEASRSVGLSADPSTDPSVGTPKLTAKEIRLVSQVIARLSAFHQSGANIDRIRRIFSHPNCVLTFSEGFVQQAIARSIVETRPINDCILGTRIVGQANVHATVSVDLQPSDSGSRLTLHLDSQMTNRSRGYHGPVAMNMVGGGSATASRTLLLSDHGVAFQQVQVQANLTNQIQSVDHPLPIVRRIAKQRAAKQKPQSDRIAKSRVEAQIRDQFTKQTDSAGTMRPDDLLEPLRPWLRRFAVSEPDRTWGSTDQSLFIQGRLLHDDQLASPVAPPACSADYDVAIQVHETCANNVLKTYMSGKTFSEENIDLLAWLNGRGPLVQLPIEIEVKAADHVAIEVHPITPKFQIKLAVESPVFFEAREGRVVMGAHLAHIVEDGTAPIHDIELRATYRPQRQSDGHYHLAREHEINVDGPGTGGLNEKQKTLLAEVRDAVQRALPLQIADQYFMLPSQVPVAAFKDRHFRPSVMEAQDGWLTIAVR</sequence>
<evidence type="ECO:0000313" key="2">
    <source>
        <dbReference type="Proteomes" id="UP000318538"/>
    </source>
</evidence>
<gene>
    <name evidence="1" type="ORF">K227x_14660</name>
</gene>
<dbReference type="KEGG" id="rlc:K227x_14660"/>
<dbReference type="EMBL" id="CP036525">
    <property type="protein sequence ID" value="QDT03086.1"/>
    <property type="molecule type" value="Genomic_DNA"/>
</dbReference>
<dbReference type="OrthoDB" id="248057at2"/>